<dbReference type="AlphaFoldDB" id="A0A7Z3C0H8"/>
<sequence length="106" mass="11530">MNSKAAGTADYSDLPVNKSVPAPVVVKPQGDVNNPVEFSGTGLAGWRVWIMEVPIDGDPFASALVGPDGTWSVKATLPKAEYQAFAVQMDNRERSEWSPFFKFKVN</sequence>
<organism evidence="1 2">
    <name type="scientific">Pseudomonas fluorescens</name>
    <dbReference type="NCBI Taxonomy" id="294"/>
    <lineage>
        <taxon>Bacteria</taxon>
        <taxon>Pseudomonadati</taxon>
        <taxon>Pseudomonadota</taxon>
        <taxon>Gammaproteobacteria</taxon>
        <taxon>Pseudomonadales</taxon>
        <taxon>Pseudomonadaceae</taxon>
        <taxon>Pseudomonas</taxon>
    </lineage>
</organism>
<protein>
    <submittedName>
        <fullName evidence="1">Uncharacterized protein</fullName>
    </submittedName>
</protein>
<accession>A0A7Z3C0H8</accession>
<evidence type="ECO:0000313" key="2">
    <source>
        <dbReference type="Proteomes" id="UP000501669"/>
    </source>
</evidence>
<dbReference type="RefSeq" id="WP_169428354.1">
    <property type="nucleotide sequence ID" value="NZ_CP027561.1"/>
</dbReference>
<evidence type="ECO:0000313" key="1">
    <source>
        <dbReference type="EMBL" id="QJP93218.1"/>
    </source>
</evidence>
<proteinExistence type="predicted"/>
<dbReference type="EMBL" id="CP027561">
    <property type="protein sequence ID" value="QJP93218.1"/>
    <property type="molecule type" value="Genomic_DNA"/>
</dbReference>
<dbReference type="Proteomes" id="UP000501669">
    <property type="component" value="Chromosome"/>
</dbReference>
<name>A0A7Z3C0H8_PSEFL</name>
<reference evidence="1 2" key="1">
    <citation type="submission" date="2018-03" db="EMBL/GenBank/DDBJ databases">
        <title>Complete genome sequence of Pseudomonas fluorescens sp. G7.</title>
        <authorList>
            <person name="Gao C.-H."/>
            <person name="Li Z."/>
            <person name="Cai P."/>
        </authorList>
    </citation>
    <scope>NUCLEOTIDE SEQUENCE [LARGE SCALE GENOMIC DNA]</scope>
    <source>
        <strain evidence="1 2">G7</strain>
    </source>
</reference>
<gene>
    <name evidence="1" type="ORF">C6Y56_00985</name>
</gene>